<proteinExistence type="predicted"/>
<feature type="chain" id="PRO_5018584456" description="MAM domain-containing protein" evidence="1">
    <location>
        <begin position="23"/>
        <end position="108"/>
    </location>
</feature>
<organism evidence="2 3">
    <name type="scientific">Elysia chlorotica</name>
    <name type="common">Eastern emerald elysia</name>
    <name type="synonym">Sea slug</name>
    <dbReference type="NCBI Taxonomy" id="188477"/>
    <lineage>
        <taxon>Eukaryota</taxon>
        <taxon>Metazoa</taxon>
        <taxon>Spiralia</taxon>
        <taxon>Lophotrochozoa</taxon>
        <taxon>Mollusca</taxon>
        <taxon>Gastropoda</taxon>
        <taxon>Heterobranchia</taxon>
        <taxon>Euthyneura</taxon>
        <taxon>Panpulmonata</taxon>
        <taxon>Sacoglossa</taxon>
        <taxon>Placobranchoidea</taxon>
        <taxon>Plakobranchidae</taxon>
        <taxon>Elysia</taxon>
    </lineage>
</organism>
<gene>
    <name evidence="2" type="ORF">EGW08_006300</name>
</gene>
<sequence length="108" mass="12862">MMQSFFICLGILFLSISFLVVGQQTHNKSIKYSSEGLPLFSTPFRSDTIPLQICNLNFDHNHYNCIMSMNSEQLINEERTWKQDSWHYLLDIHTRRHLSWKLKPRQLC</sequence>
<protein>
    <recommendedName>
        <fullName evidence="4">MAM domain-containing protein</fullName>
    </recommendedName>
</protein>
<feature type="signal peptide" evidence="1">
    <location>
        <begin position="1"/>
        <end position="22"/>
    </location>
</feature>
<evidence type="ECO:0000313" key="3">
    <source>
        <dbReference type="Proteomes" id="UP000271974"/>
    </source>
</evidence>
<comment type="caution">
    <text evidence="2">The sequence shown here is derived from an EMBL/GenBank/DDBJ whole genome shotgun (WGS) entry which is preliminary data.</text>
</comment>
<keyword evidence="1" id="KW-0732">Signal</keyword>
<name>A0A3S0ZU45_ELYCH</name>
<dbReference type="Proteomes" id="UP000271974">
    <property type="component" value="Unassembled WGS sequence"/>
</dbReference>
<reference evidence="2 3" key="1">
    <citation type="submission" date="2019-01" db="EMBL/GenBank/DDBJ databases">
        <title>A draft genome assembly of the solar-powered sea slug Elysia chlorotica.</title>
        <authorList>
            <person name="Cai H."/>
            <person name="Li Q."/>
            <person name="Fang X."/>
            <person name="Li J."/>
            <person name="Curtis N.E."/>
            <person name="Altenburger A."/>
            <person name="Shibata T."/>
            <person name="Feng M."/>
            <person name="Maeda T."/>
            <person name="Schwartz J.A."/>
            <person name="Shigenobu S."/>
            <person name="Lundholm N."/>
            <person name="Nishiyama T."/>
            <person name="Yang H."/>
            <person name="Hasebe M."/>
            <person name="Li S."/>
            <person name="Pierce S.K."/>
            <person name="Wang J."/>
        </authorList>
    </citation>
    <scope>NUCLEOTIDE SEQUENCE [LARGE SCALE GENOMIC DNA]</scope>
    <source>
        <strain evidence="2">EC2010</strain>
        <tissue evidence="2">Whole organism of an adult</tissue>
    </source>
</reference>
<evidence type="ECO:0008006" key="4">
    <source>
        <dbReference type="Google" id="ProtNLM"/>
    </source>
</evidence>
<keyword evidence="3" id="KW-1185">Reference proteome</keyword>
<evidence type="ECO:0000256" key="1">
    <source>
        <dbReference type="SAM" id="SignalP"/>
    </source>
</evidence>
<dbReference type="EMBL" id="RQTK01000156">
    <property type="protein sequence ID" value="RUS85897.1"/>
    <property type="molecule type" value="Genomic_DNA"/>
</dbReference>
<accession>A0A3S0ZU45</accession>
<evidence type="ECO:0000313" key="2">
    <source>
        <dbReference type="EMBL" id="RUS85897.1"/>
    </source>
</evidence>
<dbReference type="AlphaFoldDB" id="A0A3S0ZU45"/>